<evidence type="ECO:0000313" key="3">
    <source>
        <dbReference type="Proteomes" id="UP000298327"/>
    </source>
</evidence>
<keyword evidence="3" id="KW-1185">Reference proteome</keyword>
<feature type="region of interest" description="Disordered" evidence="1">
    <location>
        <begin position="276"/>
        <end position="301"/>
    </location>
</feature>
<evidence type="ECO:0000256" key="1">
    <source>
        <dbReference type="SAM" id="MobiDB-lite"/>
    </source>
</evidence>
<sequence length="301" mass="32531">MPTCAHTDVSRSIDGEMRGPVHRKHPPVLLMPSEQPRGPQISAAVSNRLLSTLSLPPSRPACSAISSCPGTPPSRETTSLCHLDHPEQSHHHVPPSGVAQSLCLFSVPCHCGPATLTCCIVSLPSLCALTMVQDARALSPARLRSHLPNDTCTSGPPPLCAPLLQQLSKRRYRLSAIPGAFADTFCLPQSLSLLPSRPPHHPLLPRALPHFLARSQRAHTHPHWPSHTPFDDAIAVEMGKEMSSRGQRIRSLATFFIIVPSRRDAFARIHALRPALSRSAPDSSRPRAPSLPHPTARSAPA</sequence>
<evidence type="ECO:0000313" key="2">
    <source>
        <dbReference type="EMBL" id="TFY51004.1"/>
    </source>
</evidence>
<reference evidence="2 3" key="1">
    <citation type="submission" date="2019-02" db="EMBL/GenBank/DDBJ databases">
        <title>Genome sequencing of the rare red list fungi Dentipellis fragilis.</title>
        <authorList>
            <person name="Buettner E."/>
            <person name="Kellner H."/>
        </authorList>
    </citation>
    <scope>NUCLEOTIDE SEQUENCE [LARGE SCALE GENOMIC DNA]</scope>
    <source>
        <strain evidence="2 3">DSM 105465</strain>
    </source>
</reference>
<comment type="caution">
    <text evidence="2">The sequence shown here is derived from an EMBL/GenBank/DDBJ whole genome shotgun (WGS) entry which is preliminary data.</text>
</comment>
<dbReference type="Proteomes" id="UP000298327">
    <property type="component" value="Unassembled WGS sequence"/>
</dbReference>
<gene>
    <name evidence="2" type="ORF">EVG20_g11214</name>
</gene>
<protein>
    <submittedName>
        <fullName evidence="2">Uncharacterized protein</fullName>
    </submittedName>
</protein>
<accession>A0A4Y9XL55</accession>
<dbReference type="EMBL" id="SEOQ01001638">
    <property type="protein sequence ID" value="TFY51004.1"/>
    <property type="molecule type" value="Genomic_DNA"/>
</dbReference>
<organism evidence="2 3">
    <name type="scientific">Dentipellis fragilis</name>
    <dbReference type="NCBI Taxonomy" id="205917"/>
    <lineage>
        <taxon>Eukaryota</taxon>
        <taxon>Fungi</taxon>
        <taxon>Dikarya</taxon>
        <taxon>Basidiomycota</taxon>
        <taxon>Agaricomycotina</taxon>
        <taxon>Agaricomycetes</taxon>
        <taxon>Russulales</taxon>
        <taxon>Hericiaceae</taxon>
        <taxon>Dentipellis</taxon>
    </lineage>
</organism>
<dbReference type="AlphaFoldDB" id="A0A4Y9XL55"/>
<feature type="compositionally biased region" description="Low complexity" evidence="1">
    <location>
        <begin position="276"/>
        <end position="290"/>
    </location>
</feature>
<name>A0A4Y9XL55_9AGAM</name>
<proteinExistence type="predicted"/>